<reference evidence="1" key="1">
    <citation type="submission" date="2020-05" db="EMBL/GenBank/DDBJ databases">
        <authorList>
            <person name="Chiriac C."/>
            <person name="Salcher M."/>
            <person name="Ghai R."/>
            <person name="Kavagutti S V."/>
        </authorList>
    </citation>
    <scope>NUCLEOTIDE SEQUENCE</scope>
</reference>
<name>A0A6J5S4F7_9CAUD</name>
<proteinExistence type="predicted"/>
<accession>A0A6J5S4F7</accession>
<organism evidence="1">
    <name type="scientific">uncultured Caudovirales phage</name>
    <dbReference type="NCBI Taxonomy" id="2100421"/>
    <lineage>
        <taxon>Viruses</taxon>
        <taxon>Duplodnaviria</taxon>
        <taxon>Heunggongvirae</taxon>
        <taxon>Uroviricota</taxon>
        <taxon>Caudoviricetes</taxon>
        <taxon>Peduoviridae</taxon>
        <taxon>Maltschvirus</taxon>
        <taxon>Maltschvirus maltsch</taxon>
    </lineage>
</organism>
<evidence type="ECO:0000313" key="1">
    <source>
        <dbReference type="EMBL" id="CAB4203479.1"/>
    </source>
</evidence>
<protein>
    <submittedName>
        <fullName evidence="1">Uncharacterized protein</fullName>
    </submittedName>
</protein>
<gene>
    <name evidence="1" type="ORF">UFOVP1382_95</name>
</gene>
<sequence length="67" mass="7358">MGDIDMKSEECAWIAANYPDGTKMSFDGCGTCDSWTVGQTRCECGNRRVELVVDLRSDGFSAHAEAY</sequence>
<dbReference type="EMBL" id="LR797331">
    <property type="protein sequence ID" value="CAB4203479.1"/>
    <property type="molecule type" value="Genomic_DNA"/>
</dbReference>